<keyword evidence="2" id="KW-1185">Reference proteome</keyword>
<dbReference type="RefSeq" id="WP_184939198.1">
    <property type="nucleotide sequence ID" value="NZ_JACHJV010000001.1"/>
</dbReference>
<comment type="caution">
    <text evidence="1">The sequence shown here is derived from an EMBL/GenBank/DDBJ whole genome shotgun (WGS) entry which is preliminary data.</text>
</comment>
<dbReference type="EMBL" id="JACHJV010000001">
    <property type="protein sequence ID" value="MBB4926225.1"/>
    <property type="molecule type" value="Genomic_DNA"/>
</dbReference>
<name>A0A7W7R6I4_KITKI</name>
<accession>A0A7W7R6I4</accession>
<evidence type="ECO:0000313" key="2">
    <source>
        <dbReference type="Proteomes" id="UP000540506"/>
    </source>
</evidence>
<evidence type="ECO:0000313" key="1">
    <source>
        <dbReference type="EMBL" id="MBB4926225.1"/>
    </source>
</evidence>
<dbReference type="Proteomes" id="UP000540506">
    <property type="component" value="Unassembled WGS sequence"/>
</dbReference>
<dbReference type="AlphaFoldDB" id="A0A7W7R6I4"/>
<proteinExistence type="predicted"/>
<sequence>MSALTNLRGEFPHLAGDGNTVTVVERCHAAGGLIRTTLGELREELGYGRLGRHVLEETAESLSLEGLGWFPAWRLSPKNDRPHKSQELWLFARDGGLRCQIICAIQEPDDCDVPAVLNGLLTGRPKALSAEGKLDLIREILGL</sequence>
<reference evidence="1 2" key="1">
    <citation type="submission" date="2020-08" db="EMBL/GenBank/DDBJ databases">
        <title>Sequencing the genomes of 1000 actinobacteria strains.</title>
        <authorList>
            <person name="Klenk H.-P."/>
        </authorList>
    </citation>
    <scope>NUCLEOTIDE SEQUENCE [LARGE SCALE GENOMIC DNA]</scope>
    <source>
        <strain evidence="1 2">DSM 41654</strain>
    </source>
</reference>
<protein>
    <submittedName>
        <fullName evidence="1">Uncharacterized protein</fullName>
    </submittedName>
</protein>
<organism evidence="1 2">
    <name type="scientific">Kitasatospora kifunensis</name>
    <name type="common">Streptomyces kifunensis</name>
    <dbReference type="NCBI Taxonomy" id="58351"/>
    <lineage>
        <taxon>Bacteria</taxon>
        <taxon>Bacillati</taxon>
        <taxon>Actinomycetota</taxon>
        <taxon>Actinomycetes</taxon>
        <taxon>Kitasatosporales</taxon>
        <taxon>Streptomycetaceae</taxon>
        <taxon>Kitasatospora</taxon>
    </lineage>
</organism>
<gene>
    <name evidence="1" type="ORF">FHR34_005218</name>
</gene>